<accession>A0A8J3AI09</accession>
<dbReference type="EMBL" id="BMHB01000001">
    <property type="protein sequence ID" value="GGI13733.1"/>
    <property type="molecule type" value="Genomic_DNA"/>
</dbReference>
<dbReference type="AlphaFoldDB" id="A0A8J3AI09"/>
<comment type="caution">
    <text evidence="1">The sequence shown here is derived from an EMBL/GenBank/DDBJ whole genome shotgun (WGS) entry which is preliminary data.</text>
</comment>
<name>A0A8J3AI09_9BACI</name>
<protein>
    <submittedName>
        <fullName evidence="1">Uncharacterized protein</fullName>
    </submittedName>
</protein>
<evidence type="ECO:0000313" key="1">
    <source>
        <dbReference type="EMBL" id="GGI13733.1"/>
    </source>
</evidence>
<organism evidence="1 2">
    <name type="scientific">Gottfriedia solisilvae</name>
    <dbReference type="NCBI Taxonomy" id="1516104"/>
    <lineage>
        <taxon>Bacteria</taxon>
        <taxon>Bacillati</taxon>
        <taxon>Bacillota</taxon>
        <taxon>Bacilli</taxon>
        <taxon>Bacillales</taxon>
        <taxon>Bacillaceae</taxon>
        <taxon>Gottfriedia</taxon>
    </lineage>
</organism>
<dbReference type="OrthoDB" id="2937691at2"/>
<proteinExistence type="predicted"/>
<gene>
    <name evidence="1" type="ORF">GCM10007380_19390</name>
</gene>
<dbReference type="Proteomes" id="UP000626244">
    <property type="component" value="Unassembled WGS sequence"/>
</dbReference>
<dbReference type="RefSeq" id="WP_087998315.1">
    <property type="nucleotide sequence ID" value="NZ_BMHB01000001.1"/>
</dbReference>
<sequence length="96" mass="11215">METNKLQVWQKKHNKRVAEFHKNHVNNIQNGNGLLARWEKFVYNKGKALANINVLHKNHVSEVERGENGNGLLAKLERFIYNKGKKFFKSSKKTNI</sequence>
<keyword evidence="2" id="KW-1185">Reference proteome</keyword>
<evidence type="ECO:0000313" key="2">
    <source>
        <dbReference type="Proteomes" id="UP000626244"/>
    </source>
</evidence>
<reference evidence="2" key="1">
    <citation type="journal article" date="2019" name="Int. J. Syst. Evol. Microbiol.">
        <title>The Global Catalogue of Microorganisms (GCM) 10K type strain sequencing project: providing services to taxonomists for standard genome sequencing and annotation.</title>
        <authorList>
            <consortium name="The Broad Institute Genomics Platform"/>
            <consortium name="The Broad Institute Genome Sequencing Center for Infectious Disease"/>
            <person name="Wu L."/>
            <person name="Ma J."/>
        </authorList>
    </citation>
    <scope>NUCLEOTIDE SEQUENCE [LARGE SCALE GENOMIC DNA]</scope>
    <source>
        <strain evidence="2">CGMCC 1.14993</strain>
    </source>
</reference>